<comment type="caution">
    <text evidence="1">The sequence shown here is derived from an EMBL/GenBank/DDBJ whole genome shotgun (WGS) entry which is preliminary data.</text>
</comment>
<dbReference type="AlphaFoldDB" id="A0A8H5LRG6"/>
<evidence type="ECO:0000313" key="1">
    <source>
        <dbReference type="EMBL" id="KAF5366788.1"/>
    </source>
</evidence>
<dbReference type="EMBL" id="JAACJM010000021">
    <property type="protein sequence ID" value="KAF5366788.1"/>
    <property type="molecule type" value="Genomic_DNA"/>
</dbReference>
<gene>
    <name evidence="1" type="ORF">D9758_006452</name>
</gene>
<sequence>MLTSSVYACRFEFEVLNTVSRRMLFSIVRISGKARYSQLPKSGVAKSFVSVRLCLGSGTWMI</sequence>
<accession>A0A8H5LRG6</accession>
<protein>
    <submittedName>
        <fullName evidence="1">Uncharacterized protein</fullName>
    </submittedName>
</protein>
<reference evidence="1 2" key="1">
    <citation type="journal article" date="2020" name="ISME J.">
        <title>Uncovering the hidden diversity of litter-decomposition mechanisms in mushroom-forming fungi.</title>
        <authorList>
            <person name="Floudas D."/>
            <person name="Bentzer J."/>
            <person name="Ahren D."/>
            <person name="Johansson T."/>
            <person name="Persson P."/>
            <person name="Tunlid A."/>
        </authorList>
    </citation>
    <scope>NUCLEOTIDE SEQUENCE [LARGE SCALE GENOMIC DNA]</scope>
    <source>
        <strain evidence="1 2">CBS 291.85</strain>
    </source>
</reference>
<organism evidence="1 2">
    <name type="scientific">Tetrapyrgos nigripes</name>
    <dbReference type="NCBI Taxonomy" id="182062"/>
    <lineage>
        <taxon>Eukaryota</taxon>
        <taxon>Fungi</taxon>
        <taxon>Dikarya</taxon>
        <taxon>Basidiomycota</taxon>
        <taxon>Agaricomycotina</taxon>
        <taxon>Agaricomycetes</taxon>
        <taxon>Agaricomycetidae</taxon>
        <taxon>Agaricales</taxon>
        <taxon>Marasmiineae</taxon>
        <taxon>Marasmiaceae</taxon>
        <taxon>Tetrapyrgos</taxon>
    </lineage>
</organism>
<name>A0A8H5LRG6_9AGAR</name>
<keyword evidence="2" id="KW-1185">Reference proteome</keyword>
<evidence type="ECO:0000313" key="2">
    <source>
        <dbReference type="Proteomes" id="UP000559256"/>
    </source>
</evidence>
<dbReference type="Proteomes" id="UP000559256">
    <property type="component" value="Unassembled WGS sequence"/>
</dbReference>
<proteinExistence type="predicted"/>